<accession>M7MJF9</accession>
<dbReference type="Gene3D" id="2.180.10.10">
    <property type="entry name" value="RHS repeat-associated core"/>
    <property type="match status" value="3"/>
</dbReference>
<name>M7MJF9_9FLAO</name>
<dbReference type="InterPro" id="IPR022385">
    <property type="entry name" value="Rhs_assc_core"/>
</dbReference>
<dbReference type="PANTHER" id="PTHR32305:SF15">
    <property type="entry name" value="PROTEIN RHSA-RELATED"/>
    <property type="match status" value="1"/>
</dbReference>
<proteinExistence type="predicted"/>
<evidence type="ECO:0000313" key="3">
    <source>
        <dbReference type="EMBL" id="EMQ95201.1"/>
    </source>
</evidence>
<dbReference type="PANTHER" id="PTHR32305">
    <property type="match status" value="1"/>
</dbReference>
<dbReference type="NCBIfam" id="TIGR01643">
    <property type="entry name" value="YD_repeat_2x"/>
    <property type="match status" value="3"/>
</dbReference>
<evidence type="ECO:0000256" key="1">
    <source>
        <dbReference type="ARBA" id="ARBA00022737"/>
    </source>
</evidence>
<dbReference type="Pfam" id="PF05593">
    <property type="entry name" value="RHS_repeat"/>
    <property type="match status" value="1"/>
</dbReference>
<feature type="domain" description="Teneurin-like YD-shell" evidence="2">
    <location>
        <begin position="906"/>
        <end position="1133"/>
    </location>
</feature>
<sequence length="1309" mass="149226">MASYPTAYIDNTGSVELDKKISLVSYLDYGDGITVLGHLDSSGYLLTSGIVSRGEALVAIMEAWNIPPDFTGSVSYNDVDPNHEYYGYINEAEDLNLLDGLFGSNFNSDFGITTTELVTIVSNVQNTSYHPVSNAELLNEDNYFTPNNYQSTNLNFLRGLEQGVFSHYAKNSFVIPDVKFNLNFSHYYSTQMVELPQSYFPIKPLGRGWTHTYNSYVQREEINGQIFFYIVWSDGTIHIWDDTELEYITKGVYNNFTYGTGDDILNIKTKDQTQYYFEQLDDDEEIFYLVQIVDSNGNEINIEYETSDVDNDFKRIEWVEAPSGKKLHFYYHNNTDLIDYIEDPINRQISFTYTNDINRLKRFYDAKGQDTRYYYLATDDDVPDEHAYQQYLLRKVRLPEGNSVTAEYDDDNDGKLNAYQINDNPSILINVDYSNYDAITSTVTMPMPTIGDTQDFDYEFNSVGMVTHFQNDTQDINISYPNPTNVNALLPTNININGLDIDYEYDTNGNVTEIQKEGITDEDFEYDSNNNLIHYQDANGNDTFFNYDSNNNLTSIVDALGHSVTFGYDSFGQVTSVTNQEGITINYTYESDGVVSLMYAPEGLSSTFSYDGVNRLLSQTINNQTSSFIHDDNDNLTSHTNIGGLTTTFNYDQNDNLITITNANGVNTSFTYNTEDQVVSETFGSLVKQYEYNDDGTLDKYIKPSGQEINYDYLSDGKLNEAGTISDIDYYGSSDGKKEGLISSIASDDLRYNFDYDTLNRLDEVEIDNDPNNTITYDYDNVGNITRIYYPDSPSDFHVHYYYDAKNRLQEIRTTTNGTTQTAVEYLYLDDNRLDKIFYHTDQVIEAQYSYDDAGRLTKIEHIRHNDMGGLDVLFSQEVTLDVAGNVLTDNSRYYEAIENEEDQQFNLQDETYAYNSTNHITQAGSETLTVDTDGNTIQKGNINYQYNIDDQLTSVTGNNGTTNIDFQLQYDAYGNRVQKNILQSTTTPETKRYVWDIINNNVIKEYNPTTNEQVFYVYGASGLEFSVTPSGLITNYFHGDIRGSVVFRSNPQGYIAFNHFNKYDDFGNVVTQQTTDTETFGLFTYLGKYGIMNDVTTHNGLYYIKARYYDAKLGRFLTQDPIWSTNLYPYAENNPISGIDKTGNYWETALDVASLGESSYSLYNNPNLENAGLFFWDFMAVFTPAPGSYLAKGGKYAAKYSDEIVQGGQLLIEGASSLHKHHIFPQQFGSWFAKRGISINDFTIPLSQRAHLRGVHGKGLDGKFIGRWNQRWLEFIENNPNANASEVFYFGESLLQDFGLDHLNYIKY</sequence>
<dbReference type="Pfam" id="PF09533">
    <property type="entry name" value="DUF2380"/>
    <property type="match status" value="1"/>
</dbReference>
<organism evidence="3 4">
    <name type="scientific">Xanthomarina gelatinilytica</name>
    <dbReference type="NCBI Taxonomy" id="1137281"/>
    <lineage>
        <taxon>Bacteria</taxon>
        <taxon>Pseudomonadati</taxon>
        <taxon>Bacteroidota</taxon>
        <taxon>Flavobacteriia</taxon>
        <taxon>Flavobacteriales</taxon>
        <taxon>Flavobacteriaceae</taxon>
        <taxon>Xanthomarina</taxon>
    </lineage>
</organism>
<dbReference type="Pfam" id="PF25023">
    <property type="entry name" value="TEN_YD-shell"/>
    <property type="match status" value="2"/>
</dbReference>
<reference evidence="3 4" key="1">
    <citation type="submission" date="2012-12" db="EMBL/GenBank/DDBJ databases">
        <title>Genome assembly of Formosa sp. AK20.</title>
        <authorList>
            <person name="Kumar R."/>
            <person name="Khatri I."/>
            <person name="Vaidya B."/>
            <person name="Subramanian S."/>
            <person name="Pinnaka A."/>
        </authorList>
    </citation>
    <scope>NUCLEOTIDE SEQUENCE [LARGE SCALE GENOMIC DNA]</scope>
    <source>
        <strain evidence="3 4">AK20</strain>
    </source>
</reference>
<dbReference type="InterPro" id="IPR031325">
    <property type="entry name" value="RHS_repeat"/>
</dbReference>
<dbReference type="PATRIC" id="fig|1137281.3.peg.1312"/>
<evidence type="ECO:0000313" key="4">
    <source>
        <dbReference type="Proteomes" id="UP000012024"/>
    </source>
</evidence>
<gene>
    <name evidence="3" type="ORF">D778_02722</name>
</gene>
<dbReference type="InterPro" id="IPR056823">
    <property type="entry name" value="TEN-like_YD-shell"/>
</dbReference>
<dbReference type="eggNOG" id="COG3209">
    <property type="taxonomic scope" value="Bacteria"/>
</dbReference>
<feature type="domain" description="Teneurin-like YD-shell" evidence="2">
    <location>
        <begin position="494"/>
        <end position="633"/>
    </location>
</feature>
<comment type="caution">
    <text evidence="3">The sequence shown here is derived from an EMBL/GenBank/DDBJ whole genome shotgun (WGS) entry which is preliminary data.</text>
</comment>
<dbReference type="EMBL" id="ANLA01000009">
    <property type="protein sequence ID" value="EMQ95201.1"/>
    <property type="molecule type" value="Genomic_DNA"/>
</dbReference>
<dbReference type="InterPro" id="IPR050708">
    <property type="entry name" value="T6SS_VgrG/RHS"/>
</dbReference>
<dbReference type="InterPro" id="IPR006530">
    <property type="entry name" value="YD"/>
</dbReference>
<evidence type="ECO:0000259" key="2">
    <source>
        <dbReference type="Pfam" id="PF25023"/>
    </source>
</evidence>
<keyword evidence="4" id="KW-1185">Reference proteome</keyword>
<protein>
    <recommendedName>
        <fullName evidence="2">Teneurin-like YD-shell domain-containing protein</fullName>
    </recommendedName>
</protein>
<keyword evidence="1" id="KW-0677">Repeat</keyword>
<dbReference type="InterPro" id="IPR011755">
    <property type="entry name" value="CHP02269_MYXXA"/>
</dbReference>
<dbReference type="Proteomes" id="UP000012024">
    <property type="component" value="Unassembled WGS sequence"/>
</dbReference>
<dbReference type="NCBIfam" id="TIGR03696">
    <property type="entry name" value="Rhs_assc_core"/>
    <property type="match status" value="1"/>
</dbReference>